<dbReference type="SUPFAM" id="SSF56059">
    <property type="entry name" value="Glutathione synthetase ATP-binding domain-like"/>
    <property type="match status" value="1"/>
</dbReference>
<keyword evidence="1" id="KW-0067">ATP-binding</keyword>
<name>A0A5C4JBT9_9ACTN</name>
<evidence type="ECO:0000256" key="2">
    <source>
        <dbReference type="SAM" id="MobiDB-lite"/>
    </source>
</evidence>
<dbReference type="Proteomes" id="UP000309174">
    <property type="component" value="Unassembled WGS sequence"/>
</dbReference>
<evidence type="ECO:0000259" key="3">
    <source>
        <dbReference type="PROSITE" id="PS50975"/>
    </source>
</evidence>
<dbReference type="GO" id="GO:0046872">
    <property type="term" value="F:metal ion binding"/>
    <property type="evidence" value="ECO:0007669"/>
    <property type="project" value="InterPro"/>
</dbReference>
<dbReference type="RefSeq" id="WP_171064260.1">
    <property type="nucleotide sequence ID" value="NZ_VCKW01000077.1"/>
</dbReference>
<sequence length="256" mass="25691">AGTRPAPRAVALAGEPRPPASATVPAPATGPEIRRRAAEILTGRDGTLSEADAKHLLSVYGVASPPGEVAADADAAAKIAGRIGYPVVCKVHAAGVAHKSDVGGVEVGLADENALRDAVHRIKERTGTANEVLVERMAGPGVELIVGGRNDAAGSLVVIGAGGVLTELLDDAAALLWPFGPDDVKAVLGRLRIGALLGGLRGAEPADAGALAAAAIQVGRLLADFPEIAEIDVNPLLCRPDGCLALDALIVLAKGN</sequence>
<dbReference type="Gene3D" id="3.30.1490.20">
    <property type="entry name" value="ATP-grasp fold, A domain"/>
    <property type="match status" value="1"/>
</dbReference>
<dbReference type="PANTHER" id="PTHR42793:SF1">
    <property type="entry name" value="PEPTIDYL-LYSINE N-ACETYLTRANSFERASE PATZ"/>
    <property type="match status" value="1"/>
</dbReference>
<gene>
    <name evidence="4" type="ORF">ETD83_17015</name>
</gene>
<accession>A0A5C4JBT9</accession>
<proteinExistence type="predicted"/>
<dbReference type="GO" id="GO:0005524">
    <property type="term" value="F:ATP binding"/>
    <property type="evidence" value="ECO:0007669"/>
    <property type="project" value="UniProtKB-UniRule"/>
</dbReference>
<dbReference type="PANTHER" id="PTHR42793">
    <property type="entry name" value="COA BINDING DOMAIN CONTAINING PROTEIN"/>
    <property type="match status" value="1"/>
</dbReference>
<dbReference type="InterPro" id="IPR011761">
    <property type="entry name" value="ATP-grasp"/>
</dbReference>
<feature type="non-terminal residue" evidence="4">
    <location>
        <position position="1"/>
    </location>
</feature>
<evidence type="ECO:0000313" key="5">
    <source>
        <dbReference type="Proteomes" id="UP000309174"/>
    </source>
</evidence>
<evidence type="ECO:0000313" key="4">
    <source>
        <dbReference type="EMBL" id="TMR00345.1"/>
    </source>
</evidence>
<dbReference type="AlphaFoldDB" id="A0A5C4JBT9"/>
<keyword evidence="5" id="KW-1185">Reference proteome</keyword>
<feature type="region of interest" description="Disordered" evidence="2">
    <location>
        <begin position="1"/>
        <end position="31"/>
    </location>
</feature>
<evidence type="ECO:0000256" key="1">
    <source>
        <dbReference type="PROSITE-ProRule" id="PRU00409"/>
    </source>
</evidence>
<dbReference type="EMBL" id="VCKW01000077">
    <property type="protein sequence ID" value="TMR00345.1"/>
    <property type="molecule type" value="Genomic_DNA"/>
</dbReference>
<feature type="domain" description="ATP-grasp" evidence="3">
    <location>
        <begin position="54"/>
        <end position="90"/>
    </location>
</feature>
<organism evidence="4 5">
    <name type="scientific">Actinomadura soli</name>
    <dbReference type="NCBI Taxonomy" id="2508997"/>
    <lineage>
        <taxon>Bacteria</taxon>
        <taxon>Bacillati</taxon>
        <taxon>Actinomycetota</taxon>
        <taxon>Actinomycetes</taxon>
        <taxon>Streptosporangiales</taxon>
        <taxon>Thermomonosporaceae</taxon>
        <taxon>Actinomadura</taxon>
    </lineage>
</organism>
<dbReference type="PROSITE" id="PS50975">
    <property type="entry name" value="ATP_GRASP"/>
    <property type="match status" value="1"/>
</dbReference>
<protein>
    <submittedName>
        <fullName evidence="4">CoA-binding protein</fullName>
    </submittedName>
</protein>
<keyword evidence="1" id="KW-0547">Nucleotide-binding</keyword>
<feature type="compositionally biased region" description="Low complexity" evidence="2">
    <location>
        <begin position="20"/>
        <end position="31"/>
    </location>
</feature>
<comment type="caution">
    <text evidence="4">The sequence shown here is derived from an EMBL/GenBank/DDBJ whole genome shotgun (WGS) entry which is preliminary data.</text>
</comment>
<dbReference type="Gene3D" id="3.30.470.20">
    <property type="entry name" value="ATP-grasp fold, B domain"/>
    <property type="match status" value="1"/>
</dbReference>
<dbReference type="Pfam" id="PF13549">
    <property type="entry name" value="ATP-grasp_5"/>
    <property type="match status" value="1"/>
</dbReference>
<dbReference type="InterPro" id="IPR013815">
    <property type="entry name" value="ATP_grasp_subdomain_1"/>
</dbReference>
<reference evidence="4 5" key="1">
    <citation type="submission" date="2019-05" db="EMBL/GenBank/DDBJ databases">
        <title>Draft genome sequence of Actinomadura sp. 14C53.</title>
        <authorList>
            <person name="Saricaoglu S."/>
            <person name="Isik K."/>
        </authorList>
    </citation>
    <scope>NUCLEOTIDE SEQUENCE [LARGE SCALE GENOMIC DNA]</scope>
    <source>
        <strain evidence="4 5">14C53</strain>
    </source>
</reference>